<evidence type="ECO:0000313" key="2">
    <source>
        <dbReference type="EMBL" id="EGV00521.1"/>
    </source>
</evidence>
<keyword evidence="1" id="KW-0732">Signal</keyword>
<evidence type="ECO:0000256" key="1">
    <source>
        <dbReference type="SAM" id="SignalP"/>
    </source>
</evidence>
<proteinExistence type="predicted"/>
<organism evidence="2 3">
    <name type="scientific">Mycoplasmopsis columbina SF7</name>
    <dbReference type="NCBI Taxonomy" id="1037410"/>
    <lineage>
        <taxon>Bacteria</taxon>
        <taxon>Bacillati</taxon>
        <taxon>Mycoplasmatota</taxon>
        <taxon>Mycoplasmoidales</taxon>
        <taxon>Metamycoplasmataceae</taxon>
        <taxon>Mycoplasmopsis</taxon>
    </lineage>
</organism>
<dbReference type="AlphaFoldDB" id="F9UJA2"/>
<evidence type="ECO:0000313" key="3">
    <source>
        <dbReference type="Proteomes" id="UP000004978"/>
    </source>
</evidence>
<accession>F9UJA2</accession>
<feature type="chain" id="PRO_5003388725" description="Peptidase C39-like domain-containing protein" evidence="1">
    <location>
        <begin position="26"/>
        <end position="387"/>
    </location>
</feature>
<dbReference type="Proteomes" id="UP000004978">
    <property type="component" value="Unassembled WGS sequence"/>
</dbReference>
<dbReference type="EMBL" id="AFXA01000004">
    <property type="protein sequence ID" value="EGV00521.1"/>
    <property type="molecule type" value="Genomic_DNA"/>
</dbReference>
<dbReference type="eggNOG" id="ENOG5032SCM">
    <property type="taxonomic scope" value="Bacteria"/>
</dbReference>
<feature type="signal peptide" evidence="1">
    <location>
        <begin position="1"/>
        <end position="25"/>
    </location>
</feature>
<comment type="caution">
    <text evidence="2">The sequence shown here is derived from an EMBL/GenBank/DDBJ whole genome shotgun (WGS) entry which is preliminary data.</text>
</comment>
<sequence>MKKRFFFIASSSILLPIAFSISASAKINQEFSNEIREFIKHEIEKEENLNLDNIILKKLKTVSDKELILVQKENNKGLYIFDPISKVFLEKTPLVEVDTNFDELYYFGPFQYYKKINNEFIHLITYQKIKNINNFQYLKKEFDNLLNEIREHSLIENNVNRENIGLRYYNDNGSGRRLKNTYKFDSSKIKNETLINGFEILQKAKFPRNIYGTCTYTAATLMLYWWHVKTWGKFNLIDKKFLNEKNELITTSYTLQDELLKNGKSLGYGNGLWPHQLTKIFYKYLKDRNLFYKSYAKWEPETKWLDFYIDYGMPVLASDSFFLNPIKEGETEDKDQGEKGLHSVLIYGYNNKHLIAHYGWLNHEKTYILPELLMENMHFEIKNIKHR</sequence>
<dbReference type="RefSeq" id="WP_006608368.1">
    <property type="nucleotide sequence ID" value="NZ_AFXA01000004.1"/>
</dbReference>
<evidence type="ECO:0008006" key="4">
    <source>
        <dbReference type="Google" id="ProtNLM"/>
    </source>
</evidence>
<name>F9UJA2_9BACT</name>
<gene>
    <name evidence="2" type="ORF">MCSF7_02801</name>
</gene>
<reference evidence="2 3" key="1">
    <citation type="journal article" date="2013" name="Genome Announc.">
        <title>Genome Sequence of Mycoplasma columbinum Strain SF7.</title>
        <authorList>
            <person name="Guo Z."/>
            <person name="Xu X."/>
            <person name="Zheng Q."/>
            <person name="Li T."/>
            <person name="Kuang S."/>
            <person name="Zhang Z."/>
            <person name="Chen Y."/>
            <person name="Lu X."/>
            <person name="Zhou R."/>
            <person name="Bi D."/>
            <person name="Jin H."/>
        </authorList>
    </citation>
    <scope>NUCLEOTIDE SEQUENCE [LARGE SCALE GENOMIC DNA]</scope>
    <source>
        <strain evidence="2 3">SF7</strain>
    </source>
</reference>
<protein>
    <recommendedName>
        <fullName evidence="4">Peptidase C39-like domain-containing protein</fullName>
    </recommendedName>
</protein>
<keyword evidence="3" id="KW-1185">Reference proteome</keyword>
<dbReference type="Gene3D" id="3.90.70.10">
    <property type="entry name" value="Cysteine proteinases"/>
    <property type="match status" value="1"/>
</dbReference>
<dbReference type="STRING" id="1037410.MCSF7_02801"/>